<comment type="caution">
    <text evidence="5">The sequence shown here is derived from an EMBL/GenBank/DDBJ whole genome shotgun (WGS) entry which is preliminary data.</text>
</comment>
<dbReference type="Gene3D" id="1.10.10.60">
    <property type="entry name" value="Homeodomain-like"/>
    <property type="match status" value="2"/>
</dbReference>
<keyword evidence="3" id="KW-0804">Transcription</keyword>
<dbReference type="EMBL" id="SDKC01000001">
    <property type="protein sequence ID" value="RXS74014.1"/>
    <property type="molecule type" value="Genomic_DNA"/>
</dbReference>
<accession>A0A4Q1REM9</accession>
<dbReference type="InterPro" id="IPR018062">
    <property type="entry name" value="HTH_AraC-typ_CS"/>
</dbReference>
<evidence type="ECO:0000259" key="4">
    <source>
        <dbReference type="PROSITE" id="PS01124"/>
    </source>
</evidence>
<organism evidence="5 6">
    <name type="scientific">Blautia faecicola</name>
    <dbReference type="NCBI Taxonomy" id="2509240"/>
    <lineage>
        <taxon>Bacteria</taxon>
        <taxon>Bacillati</taxon>
        <taxon>Bacillota</taxon>
        <taxon>Clostridia</taxon>
        <taxon>Lachnospirales</taxon>
        <taxon>Lachnospiraceae</taxon>
        <taxon>Blautia</taxon>
    </lineage>
</organism>
<gene>
    <name evidence="5" type="ORF">ETP43_01250</name>
</gene>
<protein>
    <submittedName>
        <fullName evidence="5">AraC family transcriptional regulator</fullName>
    </submittedName>
</protein>
<dbReference type="SMART" id="SM00342">
    <property type="entry name" value="HTH_ARAC"/>
    <property type="match status" value="1"/>
</dbReference>
<dbReference type="GO" id="GO:0043565">
    <property type="term" value="F:sequence-specific DNA binding"/>
    <property type="evidence" value="ECO:0007669"/>
    <property type="project" value="InterPro"/>
</dbReference>
<dbReference type="InterPro" id="IPR020449">
    <property type="entry name" value="Tscrpt_reg_AraC-type_HTH"/>
</dbReference>
<name>A0A4Q1REM9_9FIRM</name>
<dbReference type="PANTHER" id="PTHR43280">
    <property type="entry name" value="ARAC-FAMILY TRANSCRIPTIONAL REGULATOR"/>
    <property type="match status" value="1"/>
</dbReference>
<dbReference type="PRINTS" id="PR00032">
    <property type="entry name" value="HTHARAC"/>
</dbReference>
<evidence type="ECO:0000256" key="3">
    <source>
        <dbReference type="ARBA" id="ARBA00023163"/>
    </source>
</evidence>
<dbReference type="InterPro" id="IPR018060">
    <property type="entry name" value="HTH_AraC"/>
</dbReference>
<dbReference type="AlphaFoldDB" id="A0A4Q1REM9"/>
<dbReference type="InterPro" id="IPR011051">
    <property type="entry name" value="RmlC_Cupin_sf"/>
</dbReference>
<proteinExistence type="predicted"/>
<dbReference type="Pfam" id="PF12833">
    <property type="entry name" value="HTH_18"/>
    <property type="match status" value="1"/>
</dbReference>
<dbReference type="PROSITE" id="PS01124">
    <property type="entry name" value="HTH_ARAC_FAMILY_2"/>
    <property type="match status" value="1"/>
</dbReference>
<dbReference type="SUPFAM" id="SSF51182">
    <property type="entry name" value="RmlC-like cupins"/>
    <property type="match status" value="1"/>
</dbReference>
<dbReference type="Proteomes" id="UP000290106">
    <property type="component" value="Unassembled WGS sequence"/>
</dbReference>
<evidence type="ECO:0000256" key="2">
    <source>
        <dbReference type="ARBA" id="ARBA00023125"/>
    </source>
</evidence>
<dbReference type="InterPro" id="IPR009057">
    <property type="entry name" value="Homeodomain-like_sf"/>
</dbReference>
<evidence type="ECO:0000256" key="1">
    <source>
        <dbReference type="ARBA" id="ARBA00023015"/>
    </source>
</evidence>
<dbReference type="SUPFAM" id="SSF46689">
    <property type="entry name" value="Homeodomain-like"/>
    <property type="match status" value="2"/>
</dbReference>
<reference evidence="5 6" key="1">
    <citation type="submission" date="2019-01" db="EMBL/GenBank/DDBJ databases">
        <title>Blautia sp. nov. KGMB01111 isolated human feces.</title>
        <authorList>
            <person name="Park J.-E."/>
            <person name="Kim J.-S."/>
            <person name="Park S.-H."/>
        </authorList>
    </citation>
    <scope>NUCLEOTIDE SEQUENCE [LARGE SCALE GENOMIC DNA]</scope>
    <source>
        <strain evidence="5 6">KGMB01111</strain>
    </source>
</reference>
<dbReference type="Gene3D" id="2.60.120.10">
    <property type="entry name" value="Jelly Rolls"/>
    <property type="match status" value="1"/>
</dbReference>
<evidence type="ECO:0000313" key="5">
    <source>
        <dbReference type="EMBL" id="RXS74014.1"/>
    </source>
</evidence>
<dbReference type="InterPro" id="IPR003313">
    <property type="entry name" value="AraC-bd"/>
</dbReference>
<keyword evidence="2" id="KW-0238">DNA-binding</keyword>
<sequence>MQLQLDNNKKELKSHGTYAFPVNVSYEQLSRYERKSFLWHWHKEIELTILLQGEMQYQVNDTIYHLQAGEGLFCNSNRLHTGSSCHDSDCIYISTTFHPRFLYGYEDSVIQNKYLNTITKHPGLHSLAFSPDIPWQKEVLDELSAIWMLSKQPSATYEMELQWRITHIWMFLWNHLSHQTSSSGNSESKHTDRLKNILMYIQEHYAEKITLADIAATANICQSECCRFFKKHMNESLFDYLLSFRIEKSLPLLVDQQLSITEISNLCGFSSSSYYTKVFREHMGCTPTAYQVGHFV</sequence>
<evidence type="ECO:0000313" key="6">
    <source>
        <dbReference type="Proteomes" id="UP000290106"/>
    </source>
</evidence>
<dbReference type="RefSeq" id="WP_129256857.1">
    <property type="nucleotide sequence ID" value="NZ_JBGKFY010000001.1"/>
</dbReference>
<dbReference type="PROSITE" id="PS00041">
    <property type="entry name" value="HTH_ARAC_FAMILY_1"/>
    <property type="match status" value="1"/>
</dbReference>
<feature type="domain" description="HTH araC/xylS-type" evidence="4">
    <location>
        <begin position="195"/>
        <end position="293"/>
    </location>
</feature>
<dbReference type="OrthoDB" id="9778008at2"/>
<dbReference type="InterPro" id="IPR014710">
    <property type="entry name" value="RmlC-like_jellyroll"/>
</dbReference>
<keyword evidence="6" id="KW-1185">Reference proteome</keyword>
<keyword evidence="1" id="KW-0805">Transcription regulation</keyword>
<dbReference type="Pfam" id="PF02311">
    <property type="entry name" value="AraC_binding"/>
    <property type="match status" value="1"/>
</dbReference>
<dbReference type="PANTHER" id="PTHR43280:SF28">
    <property type="entry name" value="HTH-TYPE TRANSCRIPTIONAL ACTIVATOR RHAS"/>
    <property type="match status" value="1"/>
</dbReference>
<dbReference type="GO" id="GO:0003700">
    <property type="term" value="F:DNA-binding transcription factor activity"/>
    <property type="evidence" value="ECO:0007669"/>
    <property type="project" value="InterPro"/>
</dbReference>